<dbReference type="AlphaFoldDB" id="H2ASA6"/>
<evidence type="ECO:0000313" key="2">
    <source>
        <dbReference type="Proteomes" id="UP000005220"/>
    </source>
</evidence>
<dbReference type="GO" id="GO:0005829">
    <property type="term" value="C:cytosol"/>
    <property type="evidence" value="ECO:0007669"/>
    <property type="project" value="EnsemblFungi"/>
</dbReference>
<sequence length="142" mass="16125">MNAAIDRSGNINNNINFNNTANGITNSPADALVPISEQVQYKVQLLLHINSVLLARVIHMTNTISKEHNDLSKLPEPIQVIIQEHLKRVHSNLQCISQINQGYIRSKPSLQEPPDHTSNNPQQSHDVLAKLYLLMNRVFEFW</sequence>
<protein>
    <submittedName>
        <fullName evidence="1">Uncharacterized protein</fullName>
    </submittedName>
</protein>
<dbReference type="GeneID" id="13885175"/>
<dbReference type="STRING" id="1071382.H2ASA6"/>
<gene>
    <name evidence="1" type="primary">KAFR0C02630</name>
    <name evidence="1" type="ORF">KAFR_0C02630</name>
</gene>
<dbReference type="HOGENOM" id="CLU_116829_0_0_1"/>
<dbReference type="InParanoid" id="H2ASA6"/>
<keyword evidence="2" id="KW-1185">Reference proteome</keyword>
<organism evidence="1 2">
    <name type="scientific">Kazachstania africana (strain ATCC 22294 / BCRC 22015 / CBS 2517 / CECT 1963 / NBRC 1671 / NRRL Y-8276)</name>
    <name type="common">Yeast</name>
    <name type="synonym">Kluyveromyces africanus</name>
    <dbReference type="NCBI Taxonomy" id="1071382"/>
    <lineage>
        <taxon>Eukaryota</taxon>
        <taxon>Fungi</taxon>
        <taxon>Dikarya</taxon>
        <taxon>Ascomycota</taxon>
        <taxon>Saccharomycotina</taxon>
        <taxon>Saccharomycetes</taxon>
        <taxon>Saccharomycetales</taxon>
        <taxon>Saccharomycetaceae</taxon>
        <taxon>Kazachstania</taxon>
    </lineage>
</organism>
<proteinExistence type="predicted"/>
<dbReference type="GO" id="GO:0006338">
    <property type="term" value="P:chromatin remodeling"/>
    <property type="evidence" value="ECO:0007669"/>
    <property type="project" value="EnsemblFungi"/>
</dbReference>
<dbReference type="eggNOG" id="ENOG502S5CB">
    <property type="taxonomic scope" value="Eukaryota"/>
</dbReference>
<accession>H2ASA6</accession>
<dbReference type="KEGG" id="kaf:KAFR_0C02630"/>
<dbReference type="RefSeq" id="XP_003956391.1">
    <property type="nucleotide sequence ID" value="XM_003956342.1"/>
</dbReference>
<dbReference type="GO" id="GO:0016514">
    <property type="term" value="C:SWI/SNF complex"/>
    <property type="evidence" value="ECO:0007669"/>
    <property type="project" value="EnsemblFungi"/>
</dbReference>
<name>H2ASA6_KAZAF</name>
<dbReference type="FunCoup" id="H2ASA6">
    <property type="interactions" value="128"/>
</dbReference>
<dbReference type="GO" id="GO:0045944">
    <property type="term" value="P:positive regulation of transcription by RNA polymerase II"/>
    <property type="evidence" value="ECO:0007669"/>
    <property type="project" value="EnsemblFungi"/>
</dbReference>
<dbReference type="Proteomes" id="UP000005220">
    <property type="component" value="Chromosome 3"/>
</dbReference>
<evidence type="ECO:0000313" key="1">
    <source>
        <dbReference type="EMBL" id="CCF57256.1"/>
    </source>
</evidence>
<reference evidence="1 2" key="1">
    <citation type="journal article" date="2011" name="Proc. Natl. Acad. Sci. U.S.A.">
        <title>Evolutionary erosion of yeast sex chromosomes by mating-type switching accidents.</title>
        <authorList>
            <person name="Gordon J.L."/>
            <person name="Armisen D."/>
            <person name="Proux-Wera E."/>
            <person name="Oheigeartaigh S.S."/>
            <person name="Byrne K.P."/>
            <person name="Wolfe K.H."/>
        </authorList>
    </citation>
    <scope>NUCLEOTIDE SEQUENCE [LARGE SCALE GENOMIC DNA]</scope>
    <source>
        <strain evidence="2">ATCC 22294 / BCRC 22015 / CBS 2517 / CECT 1963 / NBRC 1671 / NRRL Y-8276</strain>
    </source>
</reference>
<dbReference type="EMBL" id="HE650823">
    <property type="protein sequence ID" value="CCF57256.1"/>
    <property type="molecule type" value="Genomic_DNA"/>
</dbReference>
<dbReference type="OrthoDB" id="4067384at2759"/>